<proteinExistence type="predicted"/>
<keyword evidence="1" id="KW-0812">Transmembrane</keyword>
<comment type="caution">
    <text evidence="2">The sequence shown here is derived from an EMBL/GenBank/DDBJ whole genome shotgun (WGS) entry which is preliminary data.</text>
</comment>
<dbReference type="EMBL" id="QWEZ01000002">
    <property type="protein sequence ID" value="RRJ82846.1"/>
    <property type="molecule type" value="Genomic_DNA"/>
</dbReference>
<evidence type="ECO:0008006" key="4">
    <source>
        <dbReference type="Google" id="ProtNLM"/>
    </source>
</evidence>
<keyword evidence="3" id="KW-1185">Reference proteome</keyword>
<evidence type="ECO:0000313" key="3">
    <source>
        <dbReference type="Proteomes" id="UP000280792"/>
    </source>
</evidence>
<accession>A0A3P3VMF3</accession>
<keyword evidence="1" id="KW-0472">Membrane</keyword>
<reference evidence="2 3" key="2">
    <citation type="submission" date="2018-12" db="EMBL/GenBank/DDBJ databases">
        <title>Simiduia agarivorans gen. nov., sp. nov., a marine, agarolytic bacterium isolated from shallow coastal water from Keelung, Taiwan.</title>
        <authorList>
            <person name="Shieh W.Y."/>
        </authorList>
    </citation>
    <scope>NUCLEOTIDE SEQUENCE [LARGE SCALE GENOMIC DNA]</scope>
    <source>
        <strain evidence="2 3">GTF-13</strain>
    </source>
</reference>
<dbReference type="AlphaFoldDB" id="A0A3P3VMF3"/>
<feature type="transmembrane region" description="Helical" evidence="1">
    <location>
        <begin position="12"/>
        <end position="31"/>
    </location>
</feature>
<organism evidence="2 3">
    <name type="scientific">Aestuariirhabdus litorea</name>
    <dbReference type="NCBI Taxonomy" id="2528527"/>
    <lineage>
        <taxon>Bacteria</taxon>
        <taxon>Pseudomonadati</taxon>
        <taxon>Pseudomonadota</taxon>
        <taxon>Gammaproteobacteria</taxon>
        <taxon>Oceanospirillales</taxon>
        <taxon>Aestuariirhabdaceae</taxon>
        <taxon>Aestuariirhabdus</taxon>
    </lineage>
</organism>
<feature type="transmembrane region" description="Helical" evidence="1">
    <location>
        <begin position="96"/>
        <end position="114"/>
    </location>
</feature>
<gene>
    <name evidence="2" type="ORF">D0544_13430</name>
</gene>
<sequence length="172" mass="18070">MKTNIDAVRPGVLICLLIMLFGIGLGIGFGVNEDAFKDYIAQGIAAAPQLHDGNSAGKIWRYAQRAHFHALGIAAFSLGLILVVALSSLAASLKKVTAVLISLGGLYALAWFTMFLLSPSMGRDGAHEALMTSVWIYLGVGSLTVGMLILIANLAFGFGRASNARAATAYAR</sequence>
<evidence type="ECO:0000256" key="1">
    <source>
        <dbReference type="SAM" id="Phobius"/>
    </source>
</evidence>
<feature type="transmembrane region" description="Helical" evidence="1">
    <location>
        <begin position="134"/>
        <end position="156"/>
    </location>
</feature>
<protein>
    <recommendedName>
        <fullName evidence="4">DUF423 domain-containing protein</fullName>
    </recommendedName>
</protein>
<name>A0A3P3VMF3_9GAMM</name>
<feature type="transmembrane region" description="Helical" evidence="1">
    <location>
        <begin position="68"/>
        <end position="89"/>
    </location>
</feature>
<keyword evidence="1" id="KW-1133">Transmembrane helix</keyword>
<reference evidence="2 3" key="1">
    <citation type="submission" date="2018-08" db="EMBL/GenBank/DDBJ databases">
        <authorList>
            <person name="Khan S.A."/>
        </authorList>
    </citation>
    <scope>NUCLEOTIDE SEQUENCE [LARGE SCALE GENOMIC DNA]</scope>
    <source>
        <strain evidence="2 3">GTF-13</strain>
    </source>
</reference>
<dbReference type="Proteomes" id="UP000280792">
    <property type="component" value="Unassembled WGS sequence"/>
</dbReference>
<dbReference type="RefSeq" id="WP_125016962.1">
    <property type="nucleotide sequence ID" value="NZ_QWEZ01000002.1"/>
</dbReference>
<evidence type="ECO:0000313" key="2">
    <source>
        <dbReference type="EMBL" id="RRJ82846.1"/>
    </source>
</evidence>